<proteinExistence type="inferred from homology"/>
<dbReference type="CDD" id="cd04186">
    <property type="entry name" value="GT_2_like_c"/>
    <property type="match status" value="1"/>
</dbReference>
<evidence type="ECO:0000256" key="2">
    <source>
        <dbReference type="ARBA" id="ARBA00006739"/>
    </source>
</evidence>
<dbReference type="InterPro" id="IPR001173">
    <property type="entry name" value="Glyco_trans_2-like"/>
</dbReference>
<evidence type="ECO:0000256" key="1">
    <source>
        <dbReference type="ARBA" id="ARBA00004776"/>
    </source>
</evidence>
<evidence type="ECO:0000313" key="6">
    <source>
        <dbReference type="EMBL" id="OPX50363.1"/>
    </source>
</evidence>
<dbReference type="PANTHER" id="PTHR43179">
    <property type="entry name" value="RHAMNOSYLTRANSFERASE WBBL"/>
    <property type="match status" value="1"/>
</dbReference>
<comment type="caution">
    <text evidence="6">The sequence shown here is derived from an EMBL/GenBank/DDBJ whole genome shotgun (WGS) entry which is preliminary data.</text>
</comment>
<dbReference type="AlphaFoldDB" id="A0A1V4SZU4"/>
<accession>A0A1V4SZU4</accession>
<dbReference type="SUPFAM" id="SSF53448">
    <property type="entry name" value="Nucleotide-diphospho-sugar transferases"/>
    <property type="match status" value="1"/>
</dbReference>
<evidence type="ECO:0000313" key="7">
    <source>
        <dbReference type="Proteomes" id="UP000191448"/>
    </source>
</evidence>
<keyword evidence="4 6" id="KW-0808">Transferase</keyword>
<sequence>MKPKIGIVLVNYNGEKFQNECIESIKSMDYKNYEIIVVDNASTDKSVEKLLESFSDIHLIRESVNKGIAEGNNIGIKKAIQLDCEYILLLNNDTEVDKYMLTNMLNKANERTLVTCKMFYFDEKNKIWFAGGEILWGKGTTKHYGIDEYDTDRFNKSKYVEYSPTCSLLIHRNVFEDIGFMDEKYFLYFDDTDFIARANNKGYKIWYEASAKLWHKVSSSSGGNNSKLYNYYINRNRIYFINKFCNKRILPKMYFWTSRKILILKHKLKKDGVDVIIKEAIKDYKMNNMYYKNLNKI</sequence>
<dbReference type="InterPro" id="IPR029044">
    <property type="entry name" value="Nucleotide-diphossugar_trans"/>
</dbReference>
<dbReference type="Proteomes" id="UP000191448">
    <property type="component" value="Unassembled WGS sequence"/>
</dbReference>
<protein>
    <submittedName>
        <fullName evidence="6">Putative glycosyltransferase EpsJ</fullName>
        <ecNumber evidence="6">2.4.-.-</ecNumber>
    </submittedName>
</protein>
<dbReference type="OrthoDB" id="9813495at2"/>
<dbReference type="Pfam" id="PF00535">
    <property type="entry name" value="Glycos_transf_2"/>
    <property type="match status" value="1"/>
</dbReference>
<dbReference type="GO" id="GO:0016757">
    <property type="term" value="F:glycosyltransferase activity"/>
    <property type="evidence" value="ECO:0007669"/>
    <property type="project" value="UniProtKB-KW"/>
</dbReference>
<keyword evidence="3 6" id="KW-0328">Glycosyltransferase</keyword>
<comment type="pathway">
    <text evidence="1">Cell wall biogenesis; cell wall polysaccharide biosynthesis.</text>
</comment>
<feature type="domain" description="Glycosyltransferase 2-like" evidence="5">
    <location>
        <begin position="7"/>
        <end position="177"/>
    </location>
</feature>
<reference evidence="6 7" key="1">
    <citation type="submission" date="2016-02" db="EMBL/GenBank/DDBJ databases">
        <title>Genome sequence of Clostridium thermobutyricum DSM 4928.</title>
        <authorList>
            <person name="Poehlein A."/>
            <person name="Daniel R."/>
        </authorList>
    </citation>
    <scope>NUCLEOTIDE SEQUENCE [LARGE SCALE GENOMIC DNA]</scope>
    <source>
        <strain evidence="6 7">DSM 4928</strain>
    </source>
</reference>
<evidence type="ECO:0000256" key="3">
    <source>
        <dbReference type="ARBA" id="ARBA00022676"/>
    </source>
</evidence>
<dbReference type="EC" id="2.4.-.-" evidence="6"/>
<comment type="similarity">
    <text evidence="2">Belongs to the glycosyltransferase 2 family.</text>
</comment>
<dbReference type="RefSeq" id="WP_080021609.1">
    <property type="nucleotide sequence ID" value="NZ_LTAY01000015.1"/>
</dbReference>
<evidence type="ECO:0000259" key="5">
    <source>
        <dbReference type="Pfam" id="PF00535"/>
    </source>
</evidence>
<dbReference type="Gene3D" id="3.90.550.10">
    <property type="entry name" value="Spore Coat Polysaccharide Biosynthesis Protein SpsA, Chain A"/>
    <property type="match status" value="1"/>
</dbReference>
<gene>
    <name evidence="6" type="primary">epsJ_1</name>
    <name evidence="6" type="ORF">CLTHE_02200</name>
</gene>
<name>A0A1V4SZU4_9CLOT</name>
<evidence type="ECO:0000256" key="4">
    <source>
        <dbReference type="ARBA" id="ARBA00022679"/>
    </source>
</evidence>
<dbReference type="EMBL" id="LTAY01000015">
    <property type="protein sequence ID" value="OPX50363.1"/>
    <property type="molecule type" value="Genomic_DNA"/>
</dbReference>
<organism evidence="6 7">
    <name type="scientific">Clostridium thermobutyricum DSM 4928</name>
    <dbReference type="NCBI Taxonomy" id="1121339"/>
    <lineage>
        <taxon>Bacteria</taxon>
        <taxon>Bacillati</taxon>
        <taxon>Bacillota</taxon>
        <taxon>Clostridia</taxon>
        <taxon>Eubacteriales</taxon>
        <taxon>Clostridiaceae</taxon>
        <taxon>Clostridium</taxon>
    </lineage>
</organism>
<dbReference type="PANTHER" id="PTHR43179:SF12">
    <property type="entry name" value="GALACTOFURANOSYLTRANSFERASE GLFT2"/>
    <property type="match status" value="1"/>
</dbReference>